<dbReference type="RefSeq" id="WP_034354342.1">
    <property type="nucleotide sequence ID" value="NZ_JRPR02000001.1"/>
</dbReference>
<feature type="domain" description="FAD/NAD(P)-binding" evidence="1">
    <location>
        <begin position="4"/>
        <end position="194"/>
    </location>
</feature>
<name>A0A4U8TCP5_9HELI</name>
<dbReference type="Gene3D" id="3.50.50.60">
    <property type="entry name" value="FAD/NAD(P)-binding domain"/>
    <property type="match status" value="1"/>
</dbReference>
<dbReference type="InterPro" id="IPR036188">
    <property type="entry name" value="FAD/NAD-bd_sf"/>
</dbReference>
<accession>A0A4U8TCP5</accession>
<dbReference type="GO" id="GO:0016491">
    <property type="term" value="F:oxidoreductase activity"/>
    <property type="evidence" value="ECO:0007669"/>
    <property type="project" value="InterPro"/>
</dbReference>
<comment type="caution">
    <text evidence="2">The sequence shown here is derived from an EMBL/GenBank/DDBJ whole genome shotgun (WGS) entry which is preliminary data.</text>
</comment>
<reference evidence="2 3" key="1">
    <citation type="journal article" date="2014" name="Genome Announc.">
        <title>Draft genome sequences of eight enterohepatic helicobacter species isolated from both laboratory and wild rodents.</title>
        <authorList>
            <person name="Sheh A."/>
            <person name="Shen Z."/>
            <person name="Fox J.G."/>
        </authorList>
    </citation>
    <scope>NUCLEOTIDE SEQUENCE [LARGE SCALE GENOMIC DNA]</scope>
    <source>
        <strain evidence="2 3">MIT 09-6949</strain>
    </source>
</reference>
<dbReference type="Pfam" id="PF07992">
    <property type="entry name" value="Pyr_redox_2"/>
    <property type="match status" value="1"/>
</dbReference>
<dbReference type="AlphaFoldDB" id="A0A4U8TCP5"/>
<dbReference type="Proteomes" id="UP000029733">
    <property type="component" value="Unassembled WGS sequence"/>
</dbReference>
<dbReference type="EMBL" id="JRPR02000001">
    <property type="protein sequence ID" value="TLD97760.1"/>
    <property type="molecule type" value="Genomic_DNA"/>
</dbReference>
<proteinExistence type="predicted"/>
<evidence type="ECO:0000313" key="3">
    <source>
        <dbReference type="Proteomes" id="UP000029733"/>
    </source>
</evidence>
<gene>
    <name evidence="2" type="ORF">LS71_003235</name>
</gene>
<evidence type="ECO:0000259" key="1">
    <source>
        <dbReference type="Pfam" id="PF07992"/>
    </source>
</evidence>
<evidence type="ECO:0000313" key="2">
    <source>
        <dbReference type="EMBL" id="TLD97760.1"/>
    </source>
</evidence>
<organism evidence="2 3">
    <name type="scientific">Helicobacter jaachi</name>
    <dbReference type="NCBI Taxonomy" id="1677920"/>
    <lineage>
        <taxon>Bacteria</taxon>
        <taxon>Pseudomonadati</taxon>
        <taxon>Campylobacterota</taxon>
        <taxon>Epsilonproteobacteria</taxon>
        <taxon>Campylobacterales</taxon>
        <taxon>Helicobacteraceae</taxon>
        <taxon>Helicobacter</taxon>
    </lineage>
</organism>
<dbReference type="OrthoDB" id="5321870at2"/>
<dbReference type="PRINTS" id="PR00368">
    <property type="entry name" value="FADPNR"/>
</dbReference>
<dbReference type="SUPFAM" id="SSF51905">
    <property type="entry name" value="FAD/NAD(P)-binding domain"/>
    <property type="match status" value="1"/>
</dbReference>
<keyword evidence="3" id="KW-1185">Reference proteome</keyword>
<protein>
    <submittedName>
        <fullName evidence="2">NAD(P)/FAD-dependent oxidoreductase</fullName>
    </submittedName>
</protein>
<sequence>MKKSVVIVGGSIAGLTAALVLASAKGSELDFDITIIDEGKADLKNVAIYNVAMFPRGVEYKEIIEHTKKQIDSLLHVKYLDGVVEEISGQKGSLHTKGSGIDFKSDYVVLATGAGHFNIKGFGDIVKPHNLMNKPNKIRLEWSGRQKVKDGVYVAGLASGVTTMVGAAIGSATEAACAILSDIKGEVTIVHDTPTTRK</sequence>
<dbReference type="InterPro" id="IPR023753">
    <property type="entry name" value="FAD/NAD-binding_dom"/>
</dbReference>
<dbReference type="STRING" id="1677920.LS71_04675"/>